<name>A0A7G9RWV0_9FIRM</name>
<dbReference type="RefSeq" id="WP_187533208.1">
    <property type="nucleotide sequence ID" value="NZ_CBCSHU010000029.1"/>
</dbReference>
<dbReference type="Proteomes" id="UP000515928">
    <property type="component" value="Chromosome"/>
</dbReference>
<dbReference type="AlphaFoldDB" id="A0A7G9RWV0"/>
<dbReference type="EMBL" id="CP060715">
    <property type="protein sequence ID" value="QNN60075.1"/>
    <property type="molecule type" value="Genomic_DNA"/>
</dbReference>
<keyword evidence="2" id="KW-1185">Reference proteome</keyword>
<evidence type="ECO:0000313" key="2">
    <source>
        <dbReference type="Proteomes" id="UP000515928"/>
    </source>
</evidence>
<reference evidence="1 2" key="1">
    <citation type="submission" date="2020-08" db="EMBL/GenBank/DDBJ databases">
        <title>Genome sequence of Erysipelothrix inopinata DSM 15511T.</title>
        <authorList>
            <person name="Hyun D.-W."/>
            <person name="Bae J.-W."/>
        </authorList>
    </citation>
    <scope>NUCLEOTIDE SEQUENCE [LARGE SCALE GENOMIC DNA]</scope>
    <source>
        <strain evidence="1 2">DSM 15511</strain>
    </source>
</reference>
<protein>
    <submittedName>
        <fullName evidence="1">Uncharacterized protein</fullName>
    </submittedName>
</protein>
<proteinExistence type="predicted"/>
<organism evidence="1 2">
    <name type="scientific">Erysipelothrix inopinata</name>
    <dbReference type="NCBI Taxonomy" id="225084"/>
    <lineage>
        <taxon>Bacteria</taxon>
        <taxon>Bacillati</taxon>
        <taxon>Bacillota</taxon>
        <taxon>Erysipelotrichia</taxon>
        <taxon>Erysipelotrichales</taxon>
        <taxon>Erysipelotrichaceae</taxon>
        <taxon>Erysipelothrix</taxon>
    </lineage>
</organism>
<dbReference type="KEGG" id="eio:H9L01_06780"/>
<evidence type="ECO:0000313" key="1">
    <source>
        <dbReference type="EMBL" id="QNN60075.1"/>
    </source>
</evidence>
<gene>
    <name evidence="1" type="ORF">H9L01_06780</name>
</gene>
<sequence length="182" mass="20759">MNKGYSVKDFAMNLKGNDVTSFINNQSHRFTERFGLSFSDTVQVTLRFEDAHDAQDFYNELRYNQTYALDYTVTTSRLNACELIVDGAETLYDYFGSREPNLLTVSRDLKLNFEIIYNQEYTGIEFTGMVHRGELLSRQCVVEVASVIPELSLGGLSKIAREASEFDDLLTRCYIVKGTPLL</sequence>
<accession>A0A7G9RWV0</accession>